<dbReference type="Proteomes" id="UP000190285">
    <property type="component" value="Unassembled WGS sequence"/>
</dbReference>
<gene>
    <name evidence="1" type="ORF">SAMN02194393_01722</name>
</gene>
<dbReference type="STRING" id="36842.SAMN02194393_01722"/>
<reference evidence="1 2" key="1">
    <citation type="submission" date="2017-02" db="EMBL/GenBank/DDBJ databases">
        <authorList>
            <person name="Peterson S.W."/>
        </authorList>
    </citation>
    <scope>NUCLEOTIDE SEQUENCE [LARGE SCALE GENOMIC DNA]</scope>
    <source>
        <strain evidence="1 2">M1</strain>
    </source>
</reference>
<organism evidence="1 2">
    <name type="scientific">Maledivibacter halophilus</name>
    <dbReference type="NCBI Taxonomy" id="36842"/>
    <lineage>
        <taxon>Bacteria</taxon>
        <taxon>Bacillati</taxon>
        <taxon>Bacillota</taxon>
        <taxon>Clostridia</taxon>
        <taxon>Peptostreptococcales</taxon>
        <taxon>Caminicellaceae</taxon>
        <taxon>Maledivibacter</taxon>
    </lineage>
</organism>
<dbReference type="EMBL" id="FUZT01000004">
    <property type="protein sequence ID" value="SKC61896.1"/>
    <property type="molecule type" value="Genomic_DNA"/>
</dbReference>
<accession>A0A1T5KDX3</accession>
<dbReference type="RefSeq" id="WP_170917330.1">
    <property type="nucleotide sequence ID" value="NZ_FUZT01000004.1"/>
</dbReference>
<protein>
    <submittedName>
        <fullName evidence="1">Uncharacterized protein</fullName>
    </submittedName>
</protein>
<keyword evidence="2" id="KW-1185">Reference proteome</keyword>
<evidence type="ECO:0000313" key="2">
    <source>
        <dbReference type="Proteomes" id="UP000190285"/>
    </source>
</evidence>
<sequence length="50" mass="5764">MNQKEILEKQIEILLSAQEKCLETRSCENVVPIAKTIVEITILLERYSDS</sequence>
<evidence type="ECO:0000313" key="1">
    <source>
        <dbReference type="EMBL" id="SKC61896.1"/>
    </source>
</evidence>
<proteinExistence type="predicted"/>
<dbReference type="AlphaFoldDB" id="A0A1T5KDX3"/>
<name>A0A1T5KDX3_9FIRM</name>